<evidence type="ECO:0000313" key="6">
    <source>
        <dbReference type="EMBL" id="TRY85395.1"/>
    </source>
</evidence>
<feature type="coiled-coil region" evidence="5">
    <location>
        <begin position="661"/>
        <end position="783"/>
    </location>
</feature>
<evidence type="ECO:0000256" key="2">
    <source>
        <dbReference type="ARBA" id="ARBA00016725"/>
    </source>
</evidence>
<dbReference type="GO" id="GO:0060285">
    <property type="term" value="P:cilium-dependent cell motility"/>
    <property type="evidence" value="ECO:0007669"/>
    <property type="project" value="TreeGrafter"/>
</dbReference>
<dbReference type="GO" id="GO:0005930">
    <property type="term" value="C:axoneme"/>
    <property type="evidence" value="ECO:0007669"/>
    <property type="project" value="InterPro"/>
</dbReference>
<dbReference type="Pfam" id="PF24161">
    <property type="entry name" value="CCDC39"/>
    <property type="match status" value="1"/>
</dbReference>
<sequence length="817" mass="94638">MSRALLAEVGWEEGFAIPVANAENKALQDELQMKQTNLLNLGNRLNKLKDVINALTEHLKNLRQEVSHTQGLCRAREKETEAEEHFRALAERETGRLKHEITQLENQLTSLNEKKNSQESSIFKASQKLDELKNQLNWDQQTLEAWLKESAHRDEDTMAILKYAKQDERKIRELTLNMEKLTLESTQKRKTLDNELIETVTAQLLAEINQTLREKNDLIKERKGFMQREVENNQELERNIGAAERQMIRLRQQLLDEERNQRRLQDEVEVLKGTLDRTATDVETTRSQLASMKKALQEKTETAEETKLQNTVLKEKLLQVMEAVLDGEEQAAQMETLLKEQEHSIREIKTLLLRRRELLFKKTRDLQALRDTEKNTRAEISAGRTAMSNIHKKLRKLDQNLVKGQMDFQIQMLERKALHLQGNVDTKEKEALETKVADLTGALEEKKKTAANLARQLKKLQDDIRCTKKDSEKTATEKRDLTSKIQELELFIEIKYTLQESMVEKGLLKMEVQRLRDLLYDRADGVLTLEKRCLQLKMAMKEREEEIHVHQEVLNKQVKLTEQERQGLSAAVNEAISKIDRLRKRYEILSISLAAPEGEEDKSQAFFIIKRQGDDLDSKIRKTEKEISALENTLHVVNNCNTSYRKSLSRVPESSPVHQEKMKLEEQRRAAEEKYKLKRRQTRELEEDVESMSKTLEVLVQEEASVNESIEKIGAHLISLNKDVDSLEEKLKRASKQCTRYSREIHCAKGSTEKTFEERDVDLRELRDLNKSVNKLLLEAMENNPELSSLLEIRFLQLPLQTAEGFSLGAGSSKGLS</sequence>
<comment type="caution">
    <text evidence="6">The sequence shown here is derived from an EMBL/GenBank/DDBJ whole genome shotgun (WGS) entry which is preliminary data.</text>
</comment>
<evidence type="ECO:0000313" key="7">
    <source>
        <dbReference type="Proteomes" id="UP000316079"/>
    </source>
</evidence>
<name>A0A553Q643_9TELE</name>
<dbReference type="GO" id="GO:0036159">
    <property type="term" value="P:inner dynein arm assembly"/>
    <property type="evidence" value="ECO:0007669"/>
    <property type="project" value="InterPro"/>
</dbReference>
<dbReference type="STRING" id="623744.A0A553Q643"/>
<dbReference type="PANTHER" id="PTHR18962:SF0">
    <property type="entry name" value="COILED-COIL DOMAIN-CONTAINING PROTEIN 39"/>
    <property type="match status" value="1"/>
</dbReference>
<feature type="coiled-coil region" evidence="5">
    <location>
        <begin position="410"/>
        <end position="470"/>
    </location>
</feature>
<dbReference type="OrthoDB" id="10259720at2759"/>
<keyword evidence="7" id="KW-1185">Reference proteome</keyword>
<accession>A0A553Q643</accession>
<keyword evidence="3 5" id="KW-0175">Coiled coil</keyword>
<dbReference type="Proteomes" id="UP000316079">
    <property type="component" value="Unassembled WGS sequence"/>
</dbReference>
<reference evidence="6 7" key="1">
    <citation type="journal article" date="2019" name="Sci. Data">
        <title>Hybrid genome assembly and annotation of Danionella translucida.</title>
        <authorList>
            <person name="Kadobianskyi M."/>
            <person name="Schulze L."/>
            <person name="Schuelke M."/>
            <person name="Judkewitz B."/>
        </authorList>
    </citation>
    <scope>NUCLEOTIDE SEQUENCE [LARGE SCALE GENOMIC DNA]</scope>
    <source>
        <strain evidence="6 7">Bolton</strain>
    </source>
</reference>
<dbReference type="PANTHER" id="PTHR18962">
    <property type="entry name" value="COILED-COIL DOMAIN-CONTAINING PROTEIN 39"/>
    <property type="match status" value="1"/>
</dbReference>
<evidence type="ECO:0000256" key="4">
    <source>
        <dbReference type="ARBA" id="ARBA00045182"/>
    </source>
</evidence>
<comment type="similarity">
    <text evidence="1">Belongs to the CCDC39 family.</text>
</comment>
<feature type="coiled-coil region" evidence="5">
    <location>
        <begin position="24"/>
        <end position="316"/>
    </location>
</feature>
<dbReference type="InterPro" id="IPR033290">
    <property type="entry name" value="CCDC39"/>
</dbReference>
<comment type="function">
    <text evidence="4">Required for assembly of dynein regulatory complex (DRC) and inner dynein arm (IDA) complexes, which are responsible for ciliary beat regulation, thereby playing a central role in motility in cilia and flagella. Probably acts together with CCDC40 to form a molecular ruler that determines the 96 nanometer (nm) repeat length and arrangements of components in cilia and flagella. Not required for outer dynein arm complexes assembly.</text>
</comment>
<proteinExistence type="inferred from homology"/>
<gene>
    <name evidence="6" type="ORF">DNTS_033861</name>
</gene>
<evidence type="ECO:0000256" key="1">
    <source>
        <dbReference type="ARBA" id="ARBA00005805"/>
    </source>
</evidence>
<dbReference type="GO" id="GO:0060287">
    <property type="term" value="P:epithelial cilium movement involved in determination of left/right asymmetry"/>
    <property type="evidence" value="ECO:0007669"/>
    <property type="project" value="TreeGrafter"/>
</dbReference>
<dbReference type="GO" id="GO:0005576">
    <property type="term" value="C:extracellular region"/>
    <property type="evidence" value="ECO:0007669"/>
    <property type="project" value="GOC"/>
</dbReference>
<dbReference type="EMBL" id="SRMA01026287">
    <property type="protein sequence ID" value="TRY85395.1"/>
    <property type="molecule type" value="Genomic_DNA"/>
</dbReference>
<evidence type="ECO:0000256" key="3">
    <source>
        <dbReference type="ARBA" id="ARBA00023054"/>
    </source>
</evidence>
<evidence type="ECO:0000256" key="5">
    <source>
        <dbReference type="SAM" id="Coils"/>
    </source>
</evidence>
<dbReference type="AlphaFoldDB" id="A0A553Q643"/>
<organism evidence="6 7">
    <name type="scientific">Danionella cerebrum</name>
    <dbReference type="NCBI Taxonomy" id="2873325"/>
    <lineage>
        <taxon>Eukaryota</taxon>
        <taxon>Metazoa</taxon>
        <taxon>Chordata</taxon>
        <taxon>Craniata</taxon>
        <taxon>Vertebrata</taxon>
        <taxon>Euteleostomi</taxon>
        <taxon>Actinopterygii</taxon>
        <taxon>Neopterygii</taxon>
        <taxon>Teleostei</taxon>
        <taxon>Ostariophysi</taxon>
        <taxon>Cypriniformes</taxon>
        <taxon>Danionidae</taxon>
        <taxon>Danioninae</taxon>
        <taxon>Danionella</taxon>
    </lineage>
</organism>
<protein>
    <recommendedName>
        <fullName evidence="2">Coiled-coil domain-containing protein 39</fullName>
    </recommendedName>
</protein>